<accession>A0A9N9G4E6</accession>
<dbReference type="OrthoDB" id="2564812at2759"/>
<comment type="caution">
    <text evidence="3">The sequence shown here is derived from an EMBL/GenBank/DDBJ whole genome shotgun (WGS) entry which is preliminary data.</text>
</comment>
<dbReference type="EMBL" id="CAJVPL010001546">
    <property type="protein sequence ID" value="CAG8576624.1"/>
    <property type="molecule type" value="Genomic_DNA"/>
</dbReference>
<evidence type="ECO:0000259" key="2">
    <source>
        <dbReference type="Pfam" id="PF24855"/>
    </source>
</evidence>
<dbReference type="PANTHER" id="PTHR39460">
    <property type="entry name" value="EXPRESSED PROTEIN"/>
    <property type="match status" value="1"/>
</dbReference>
<dbReference type="AlphaFoldDB" id="A0A9N9G4E6"/>
<feature type="domain" description="DUF7729" evidence="2">
    <location>
        <begin position="1"/>
        <end position="127"/>
    </location>
</feature>
<dbReference type="Proteomes" id="UP000789831">
    <property type="component" value="Unassembled WGS sequence"/>
</dbReference>
<gene>
    <name evidence="3" type="ORF">AGERDE_LOCUS7913</name>
</gene>
<proteinExistence type="predicted"/>
<evidence type="ECO:0000313" key="4">
    <source>
        <dbReference type="Proteomes" id="UP000789831"/>
    </source>
</evidence>
<dbReference type="Pfam" id="PF24855">
    <property type="entry name" value="DUF7729"/>
    <property type="match status" value="1"/>
</dbReference>
<sequence length="191" mass="21012">MEHYASQIVSSKNCRTDLQGENPIATQAYVSFNTYQLYQTVGCSKNNSGSYCYVEALDKKLGLGIFYLPSGTQLTTSKEQLPCSECNKKILNTYSEYAGDSALPLSQTFSPVRTYFNDFCGSDFVNEASAVHSTSAVAITSDASSLFTRGIIIRSRYTNKLIQMSITIPGISMLTTMMTSIFLIIWSLSPS</sequence>
<keyword evidence="1" id="KW-0472">Membrane</keyword>
<keyword evidence="4" id="KW-1185">Reference proteome</keyword>
<dbReference type="PANTHER" id="PTHR39460:SF1">
    <property type="entry name" value="C6 TRANSCRIPTION FACTOR"/>
    <property type="match status" value="1"/>
</dbReference>
<organism evidence="3 4">
    <name type="scientific">Ambispora gerdemannii</name>
    <dbReference type="NCBI Taxonomy" id="144530"/>
    <lineage>
        <taxon>Eukaryota</taxon>
        <taxon>Fungi</taxon>
        <taxon>Fungi incertae sedis</taxon>
        <taxon>Mucoromycota</taxon>
        <taxon>Glomeromycotina</taxon>
        <taxon>Glomeromycetes</taxon>
        <taxon>Archaeosporales</taxon>
        <taxon>Ambisporaceae</taxon>
        <taxon>Ambispora</taxon>
    </lineage>
</organism>
<protein>
    <submittedName>
        <fullName evidence="3">1512_t:CDS:1</fullName>
    </submittedName>
</protein>
<evidence type="ECO:0000313" key="3">
    <source>
        <dbReference type="EMBL" id="CAG8576624.1"/>
    </source>
</evidence>
<feature type="transmembrane region" description="Helical" evidence="1">
    <location>
        <begin position="166"/>
        <end position="188"/>
    </location>
</feature>
<reference evidence="3" key="1">
    <citation type="submission" date="2021-06" db="EMBL/GenBank/DDBJ databases">
        <authorList>
            <person name="Kallberg Y."/>
            <person name="Tangrot J."/>
            <person name="Rosling A."/>
        </authorList>
    </citation>
    <scope>NUCLEOTIDE SEQUENCE</scope>
    <source>
        <strain evidence="3">MT106</strain>
    </source>
</reference>
<dbReference type="InterPro" id="IPR056146">
    <property type="entry name" value="DUF7729"/>
</dbReference>
<name>A0A9N9G4E6_9GLOM</name>
<evidence type="ECO:0000256" key="1">
    <source>
        <dbReference type="SAM" id="Phobius"/>
    </source>
</evidence>
<keyword evidence="1" id="KW-1133">Transmembrane helix</keyword>
<keyword evidence="1" id="KW-0812">Transmembrane</keyword>